<keyword evidence="1" id="KW-0175">Coiled coil</keyword>
<evidence type="ECO:0000313" key="3">
    <source>
        <dbReference type="Proteomes" id="UP001211907"/>
    </source>
</evidence>
<proteinExistence type="predicted"/>
<organism evidence="2 3">
    <name type="scientific">Physocladia obscura</name>
    <dbReference type="NCBI Taxonomy" id="109957"/>
    <lineage>
        <taxon>Eukaryota</taxon>
        <taxon>Fungi</taxon>
        <taxon>Fungi incertae sedis</taxon>
        <taxon>Chytridiomycota</taxon>
        <taxon>Chytridiomycota incertae sedis</taxon>
        <taxon>Chytridiomycetes</taxon>
        <taxon>Chytridiales</taxon>
        <taxon>Chytriomycetaceae</taxon>
        <taxon>Physocladia</taxon>
    </lineage>
</organism>
<name>A0AAD5XCU4_9FUNG</name>
<keyword evidence="3" id="KW-1185">Reference proteome</keyword>
<reference evidence="2" key="1">
    <citation type="submission" date="2020-05" db="EMBL/GenBank/DDBJ databases">
        <title>Phylogenomic resolution of chytrid fungi.</title>
        <authorList>
            <person name="Stajich J.E."/>
            <person name="Amses K."/>
            <person name="Simmons R."/>
            <person name="Seto K."/>
            <person name="Myers J."/>
            <person name="Bonds A."/>
            <person name="Quandt C.A."/>
            <person name="Barry K."/>
            <person name="Liu P."/>
            <person name="Grigoriev I."/>
            <person name="Longcore J.E."/>
            <person name="James T.Y."/>
        </authorList>
    </citation>
    <scope>NUCLEOTIDE SEQUENCE</scope>
    <source>
        <strain evidence="2">JEL0513</strain>
    </source>
</reference>
<feature type="coiled-coil region" evidence="1">
    <location>
        <begin position="389"/>
        <end position="419"/>
    </location>
</feature>
<evidence type="ECO:0000256" key="1">
    <source>
        <dbReference type="SAM" id="Coils"/>
    </source>
</evidence>
<dbReference type="AlphaFoldDB" id="A0AAD5XCU4"/>
<accession>A0AAD5XCU4</accession>
<dbReference type="EMBL" id="JADGJH010002832">
    <property type="protein sequence ID" value="KAJ3094581.1"/>
    <property type="molecule type" value="Genomic_DNA"/>
</dbReference>
<dbReference type="Proteomes" id="UP001211907">
    <property type="component" value="Unassembled WGS sequence"/>
</dbReference>
<gene>
    <name evidence="2" type="ORF">HK100_006100</name>
</gene>
<protein>
    <submittedName>
        <fullName evidence="2">Uncharacterized protein</fullName>
    </submittedName>
</protein>
<comment type="caution">
    <text evidence="2">The sequence shown here is derived from an EMBL/GenBank/DDBJ whole genome shotgun (WGS) entry which is preliminary data.</text>
</comment>
<evidence type="ECO:0000313" key="2">
    <source>
        <dbReference type="EMBL" id="KAJ3094581.1"/>
    </source>
</evidence>
<sequence length="613" mass="70672">MQSSKALAGSVKVAANPVNLQRTQPPKSTLPEIIGTSTVSNFTGDQTKIKEFYKHFRQLIFKSNIRYQFLYEINERWEKYVLEQVTEVSLQKRLDKILEEQDSARISAGPQNEIDLVKKVLASPDPMPDEIRFKFSEFLQREIINSRLRNADEIQVSFLRERELIEFEHYEKALEESNDLNGLCNAMFRQGYDIFLKKVQELAEDKIFEAIGFALSGIPGCPSQLADFVSSFGKFLHIAEEIASSLEDIIKDSNSFLVLLIDAQQTLSDAAKYEEGLSQHEEISSKHEEVLSIKIQKQASIGETQYLSDFLKRNSESYGEQLNECHNMLETYRKRKERNLSKSKIWERVKDGIKKLESIKTEVRDHILLHIGIISGKTLDAVEKGFKTFKELQAKNDNLQEINRTYEKCAELIAKIRNKIKETVKTKTQTKKYYRFGSHLIFGAIVYECCEDELSKLSTLIKNLISLEAKGHQINLAFFTSLNLQQVEDVHLFGKLQPERLCGKKKVVFLHSVDKEPESSNKPGSSKNKFDISDKELESARKKIDRNGEETKPKKNPSYLWTVGLDQDAKMLQFLHSGNDHNLEEKFRMKIDSKILSLLDDLEMLNFLNRLEF</sequence>